<accession>A0A3E0DVC6</accession>
<dbReference type="OrthoDB" id="1494144at2"/>
<keyword evidence="2" id="KW-1185">Reference proteome</keyword>
<sequence length="298" mass="35194">MNRILTFELQYCSPIPFTLLHDENSIIQFSERFFSKDSLIYFICKVKKVRFDIESIFINNDIITLDLLFGNKRIPVNFCIEPNKKVKLIEGSTNKLLLLEIEGYPTENPMKLVPDLVLRMSKIEIGNKPELIYIGYSFEPIRRLFSHEKIIKASAEIEDENELRLYVSSFKFSYCYVKDKNLVCVSDIGIKKDITTDEKLKDYVMLVERILINYFQTEGLNDKHVNMNISKDRLFKEILEKNAIRFIGGGYEMEEGEYFDFSSKHINTTEKHFFIDYENINDGYLTHDEIMKRFLNIK</sequence>
<name>A0A3E0DVC6_9FLAO</name>
<gene>
    <name evidence="1" type="ORF">C8P67_1401</name>
</gene>
<organism evidence="1 2">
    <name type="scientific">Flavobacterium aquicola</name>
    <dbReference type="NCBI Taxonomy" id="1682742"/>
    <lineage>
        <taxon>Bacteria</taxon>
        <taxon>Pseudomonadati</taxon>
        <taxon>Bacteroidota</taxon>
        <taxon>Flavobacteriia</taxon>
        <taxon>Flavobacteriales</taxon>
        <taxon>Flavobacteriaceae</taxon>
        <taxon>Flavobacterium</taxon>
    </lineage>
</organism>
<dbReference type="AlphaFoldDB" id="A0A3E0DVC6"/>
<protein>
    <submittedName>
        <fullName evidence="1">Uncharacterized protein</fullName>
    </submittedName>
</protein>
<proteinExistence type="predicted"/>
<dbReference type="EMBL" id="QUNI01000040">
    <property type="protein sequence ID" value="REG88381.1"/>
    <property type="molecule type" value="Genomic_DNA"/>
</dbReference>
<reference evidence="1 2" key="1">
    <citation type="submission" date="2018-08" db="EMBL/GenBank/DDBJ databases">
        <title>Genomic Encyclopedia of Archaeal and Bacterial Type Strains, Phase II (KMG-II): from individual species to whole genera.</title>
        <authorList>
            <person name="Goeker M."/>
        </authorList>
    </citation>
    <scope>NUCLEOTIDE SEQUENCE [LARGE SCALE GENOMIC DNA]</scope>
    <source>
        <strain evidence="1 2">DSM 100880</strain>
    </source>
</reference>
<evidence type="ECO:0000313" key="2">
    <source>
        <dbReference type="Proteomes" id="UP000257136"/>
    </source>
</evidence>
<comment type="caution">
    <text evidence="1">The sequence shown here is derived from an EMBL/GenBank/DDBJ whole genome shotgun (WGS) entry which is preliminary data.</text>
</comment>
<dbReference type="RefSeq" id="WP_115815318.1">
    <property type="nucleotide sequence ID" value="NZ_QUNI01000040.1"/>
</dbReference>
<dbReference type="Proteomes" id="UP000257136">
    <property type="component" value="Unassembled WGS sequence"/>
</dbReference>
<evidence type="ECO:0000313" key="1">
    <source>
        <dbReference type="EMBL" id="REG88381.1"/>
    </source>
</evidence>